<dbReference type="EMBL" id="WEKV01000018">
    <property type="protein sequence ID" value="KAB7782935.1"/>
    <property type="molecule type" value="Genomic_DNA"/>
</dbReference>
<sequence length="103" mass="10544">MGTKAARVARAGASGIGGDGAPAGNCGLSLPKWFGPFAGRRPDPVRGPGAGFERCSSASAATADALRDGAPPSRDRREARANRRLLSWARRPIQEGSVSGASR</sequence>
<organism evidence="2 3">
    <name type="scientific">Methylorubrum populi</name>
    <dbReference type="NCBI Taxonomy" id="223967"/>
    <lineage>
        <taxon>Bacteria</taxon>
        <taxon>Pseudomonadati</taxon>
        <taxon>Pseudomonadota</taxon>
        <taxon>Alphaproteobacteria</taxon>
        <taxon>Hyphomicrobiales</taxon>
        <taxon>Methylobacteriaceae</taxon>
        <taxon>Methylorubrum</taxon>
    </lineage>
</organism>
<protein>
    <submittedName>
        <fullName evidence="2">Uncharacterized protein</fullName>
    </submittedName>
</protein>
<dbReference type="AlphaFoldDB" id="A0A833J1Q9"/>
<evidence type="ECO:0000313" key="2">
    <source>
        <dbReference type="EMBL" id="KAB7782935.1"/>
    </source>
</evidence>
<evidence type="ECO:0000313" key="3">
    <source>
        <dbReference type="Proteomes" id="UP000469949"/>
    </source>
</evidence>
<dbReference type="Proteomes" id="UP000469949">
    <property type="component" value="Unassembled WGS sequence"/>
</dbReference>
<gene>
    <name evidence="2" type="ORF">F8B43_4229</name>
</gene>
<reference evidence="2 3" key="1">
    <citation type="submission" date="2019-10" db="EMBL/GenBank/DDBJ databases">
        <title>Draft Genome Sequence of the Caffeine Degrading Methylotroph Methylorubrum populi PINKEL.</title>
        <authorList>
            <person name="Dawson S.C."/>
            <person name="Zhang X."/>
            <person name="Wright M.E."/>
            <person name="Sharma G."/>
            <person name="Langner J.T."/>
            <person name="Ditty J.L."/>
            <person name="Subuyuj G.A."/>
        </authorList>
    </citation>
    <scope>NUCLEOTIDE SEQUENCE [LARGE SCALE GENOMIC DNA]</scope>
    <source>
        <strain evidence="2 3">Pinkel</strain>
    </source>
</reference>
<accession>A0A833J1Q9</accession>
<proteinExistence type="predicted"/>
<comment type="caution">
    <text evidence="2">The sequence shown here is derived from an EMBL/GenBank/DDBJ whole genome shotgun (WGS) entry which is preliminary data.</text>
</comment>
<feature type="region of interest" description="Disordered" evidence="1">
    <location>
        <begin position="39"/>
        <end position="103"/>
    </location>
</feature>
<evidence type="ECO:0000256" key="1">
    <source>
        <dbReference type="SAM" id="MobiDB-lite"/>
    </source>
</evidence>
<name>A0A833J1Q9_9HYPH</name>